<dbReference type="GO" id="GO:0005829">
    <property type="term" value="C:cytosol"/>
    <property type="evidence" value="ECO:0007669"/>
    <property type="project" value="TreeGrafter"/>
</dbReference>
<evidence type="ECO:0000256" key="2">
    <source>
        <dbReference type="ARBA" id="ARBA00018424"/>
    </source>
</evidence>
<dbReference type="OrthoDB" id="2154985at2759"/>
<gene>
    <name evidence="7" type="ORF">GTA08_BOTSDO05319</name>
</gene>
<feature type="region of interest" description="Disordered" evidence="5">
    <location>
        <begin position="256"/>
        <end position="283"/>
    </location>
</feature>
<accession>A0A8H4IT93</accession>
<dbReference type="PANTHER" id="PTHR31859">
    <property type="entry name" value="TETRATRICOPEPTIDE REPEAT PROTEIN 39 FAMILY MEMBER"/>
    <property type="match status" value="1"/>
</dbReference>
<organism evidence="7 8">
    <name type="scientific">Botryosphaeria dothidea</name>
    <dbReference type="NCBI Taxonomy" id="55169"/>
    <lineage>
        <taxon>Eukaryota</taxon>
        <taxon>Fungi</taxon>
        <taxon>Dikarya</taxon>
        <taxon>Ascomycota</taxon>
        <taxon>Pezizomycotina</taxon>
        <taxon>Dothideomycetes</taxon>
        <taxon>Dothideomycetes incertae sedis</taxon>
        <taxon>Botryosphaeriales</taxon>
        <taxon>Botryosphaeriaceae</taxon>
        <taxon>Botryosphaeria</taxon>
    </lineage>
</organism>
<dbReference type="Proteomes" id="UP000572817">
    <property type="component" value="Unassembled WGS sequence"/>
</dbReference>
<name>A0A8H4IT93_9PEZI</name>
<dbReference type="PANTHER" id="PTHR31859:SF1">
    <property type="entry name" value="TETRATRICOPEPTIDE REPEAT PROTEIN 39C"/>
    <property type="match status" value="1"/>
</dbReference>
<dbReference type="GO" id="GO:0005634">
    <property type="term" value="C:nucleus"/>
    <property type="evidence" value="ECO:0007669"/>
    <property type="project" value="TreeGrafter"/>
</dbReference>
<evidence type="ECO:0000313" key="8">
    <source>
        <dbReference type="Proteomes" id="UP000572817"/>
    </source>
</evidence>
<feature type="transmembrane region" description="Helical" evidence="6">
    <location>
        <begin position="324"/>
        <end position="346"/>
    </location>
</feature>
<dbReference type="InterPro" id="IPR019412">
    <property type="entry name" value="IML2/TPR_39"/>
</dbReference>
<protein>
    <recommendedName>
        <fullName evidence="2">Inclusion body clearance protein IML2</fullName>
    </recommendedName>
    <alternativeName>
        <fullName evidence="3">Inclusion body clearance protein iml2</fullName>
    </alternativeName>
</protein>
<comment type="subunit">
    <text evidence="1">Interacts with lipid droplet proteins.</text>
</comment>
<keyword evidence="6" id="KW-0812">Transmembrane</keyword>
<evidence type="ECO:0000313" key="7">
    <source>
        <dbReference type="EMBL" id="KAF4307220.1"/>
    </source>
</evidence>
<evidence type="ECO:0000256" key="1">
    <source>
        <dbReference type="ARBA" id="ARBA00011408"/>
    </source>
</evidence>
<feature type="region of interest" description="Disordered" evidence="5">
    <location>
        <begin position="1"/>
        <end position="21"/>
    </location>
</feature>
<proteinExistence type="predicted"/>
<evidence type="ECO:0000256" key="6">
    <source>
        <dbReference type="SAM" id="Phobius"/>
    </source>
</evidence>
<comment type="caution">
    <text evidence="7">The sequence shown here is derived from an EMBL/GenBank/DDBJ whole genome shotgun (WGS) entry which is preliminary data.</text>
</comment>
<comment type="function">
    <text evidence="4">Inclusion body (IB) resident protein that interacts strongly with lipid droplet (LD) proteins. Involved in LD-mediated IB clearing after protein folding stress, probably by enabling access to the IBs of an LD-stored soluble sterol derivative that acts as a chaperone in inclusion clearing.</text>
</comment>
<dbReference type="EMBL" id="WWBZ02000033">
    <property type="protein sequence ID" value="KAF4307220.1"/>
    <property type="molecule type" value="Genomic_DNA"/>
</dbReference>
<evidence type="ECO:0000256" key="5">
    <source>
        <dbReference type="SAM" id="MobiDB-lite"/>
    </source>
</evidence>
<keyword evidence="6" id="KW-0472">Membrane</keyword>
<feature type="transmembrane region" description="Helical" evidence="6">
    <location>
        <begin position="367"/>
        <end position="386"/>
    </location>
</feature>
<keyword evidence="6" id="KW-1133">Transmembrane helix</keyword>
<feature type="region of interest" description="Disordered" evidence="5">
    <location>
        <begin position="223"/>
        <end position="243"/>
    </location>
</feature>
<dbReference type="AlphaFoldDB" id="A0A8H4IT93"/>
<keyword evidence="8" id="KW-1185">Reference proteome</keyword>
<sequence>MPLGSWLGSKAKGHGSTQSLSALEEPQQLEAALRAVSHIMNDDVDTADKLLGDGTSPFHKLGKGVVVFMRATLGFEQEVMKEGTPAISWDKTEGKKGITCASEHLRKAQRQSPRSSIYPAGAEFSACIAQAQLMGAIVGVLNESLTESIRGFYKMRKAFVALDAIMEAEKANLGKQSVTGSSRTSLTSQSEKVPIVGVASAAGSQLPSTTASSSNLAVEEKKLEAGGNTPLSETDGFFDADEKHEGVPTPPVYAGHLEVNGKLQPPPTSTSSPMPNADTDPSDLPAFSENMKNLNLAGQGSTDPSLLGGDSTDIFIHSGANMCYGTLMLVISMIPPAFATLLKIVGFKGDRDRGLAMLWQATKFDNIYGGLAGLIILSYYNGMLGLCDIVPPPGEQGAYPRDMCRALLAEMRTRYPKSHLWLLEEARMLASERKLEDAIGLMAGASASQLKQVEALHWFERSLDLMYAHAHRECADGFEKCVSLNNWSHGLYYYIAACAHVELYRDAVAAGDEEGAARSKGEAERLLTLVPKHTGKKRFMARQLPFDVFVNRKLVKWEQRRAELKAESVVDAVGVSPIEEVIYFWNGYKRMRPEHLDMSLKALGRMGEGEALDEQCIRALLRATALRNLGRVGEAKERLLTEVLCHEWVTFKGGNKDNWTLPAAHYEMGACLWEEWKVKKDGKEDDRLRECGSWVEKVARWGEGYDLDARIGMKVTTAKDTLKRKGVNTVT</sequence>
<dbReference type="Pfam" id="PF10300">
    <property type="entry name" value="Iml2-TPR_39"/>
    <property type="match status" value="1"/>
</dbReference>
<evidence type="ECO:0000256" key="3">
    <source>
        <dbReference type="ARBA" id="ARBA00019539"/>
    </source>
</evidence>
<evidence type="ECO:0000256" key="4">
    <source>
        <dbReference type="ARBA" id="ARBA00043897"/>
    </source>
</evidence>
<dbReference type="GO" id="GO:0005741">
    <property type="term" value="C:mitochondrial outer membrane"/>
    <property type="evidence" value="ECO:0007669"/>
    <property type="project" value="TreeGrafter"/>
</dbReference>
<reference evidence="7" key="1">
    <citation type="submission" date="2020-04" db="EMBL/GenBank/DDBJ databases">
        <title>Genome Assembly and Annotation of Botryosphaeria dothidea sdau 11-99, a Latent Pathogen of Apple Fruit Ring Rot in China.</title>
        <authorList>
            <person name="Yu C."/>
            <person name="Diao Y."/>
            <person name="Lu Q."/>
            <person name="Zhao J."/>
            <person name="Cui S."/>
            <person name="Peng C."/>
            <person name="He B."/>
            <person name="Liu H."/>
        </authorList>
    </citation>
    <scope>NUCLEOTIDE SEQUENCE [LARGE SCALE GENOMIC DNA]</scope>
    <source>
        <strain evidence="7">Sdau11-99</strain>
    </source>
</reference>